<feature type="transmembrane region" description="Helical" evidence="1">
    <location>
        <begin position="82"/>
        <end position="102"/>
    </location>
</feature>
<dbReference type="AlphaFoldDB" id="A0A9X2FL06"/>
<keyword evidence="3" id="KW-1185">Reference proteome</keyword>
<gene>
    <name evidence="2" type="ORF">LB941_02940</name>
</gene>
<dbReference type="EMBL" id="JAIULA010000004">
    <property type="protein sequence ID" value="MCP0886293.1"/>
    <property type="molecule type" value="Genomic_DNA"/>
</dbReference>
<sequence>MHCLPKILASLRYHIKDTLTFIGFSFIGSLCLLVIITLQLIQQTSLAQFKINTSNIGTDFRTSAAIEEIIQFKQQQIFNSQLILLILIILFILTLLILNIYVLQHRKHEISIFFTANQTDISITFFVVAQLVIVIVASFILSFVCLNFFESFFVSELNSFNDNLVLKNSLSANEIQHTVGRLFESDIFATTANNLLKTDPSTLSDILILSFSKYCKLFLALFLSSSIFLSISSFIQIKMFHKRNSR</sequence>
<accession>A0A9X2FL06</accession>
<reference evidence="2 3" key="1">
    <citation type="journal article" date="2023" name="Int. J. Syst. Evol. Microbiol.">
        <title>Ligilactobacillus ubinensis sp. nov., a novel species isolated from the wild ferment of a durian fruit (Durio zibethinus).</title>
        <authorList>
            <person name="Heng Y.C."/>
            <person name="Menon N."/>
            <person name="Chen B."/>
            <person name="Loo B.Z.L."/>
            <person name="Wong G.W.J."/>
            <person name="Lim A.C.H."/>
            <person name="Silvaraju S."/>
            <person name="Kittelmann S."/>
        </authorList>
    </citation>
    <scope>NUCLEOTIDE SEQUENCE [LARGE SCALE GENOMIC DNA]</scope>
    <source>
        <strain evidence="2 3">WILCCON 0076</strain>
    </source>
</reference>
<proteinExistence type="predicted"/>
<dbReference type="Proteomes" id="UP001139006">
    <property type="component" value="Unassembled WGS sequence"/>
</dbReference>
<feature type="transmembrane region" description="Helical" evidence="1">
    <location>
        <begin position="21"/>
        <end position="41"/>
    </location>
</feature>
<keyword evidence="1" id="KW-0812">Transmembrane</keyword>
<organism evidence="2 3">
    <name type="scientific">Ligilactobacillus ubinensis</name>
    <dbReference type="NCBI Taxonomy" id="2876789"/>
    <lineage>
        <taxon>Bacteria</taxon>
        <taxon>Bacillati</taxon>
        <taxon>Bacillota</taxon>
        <taxon>Bacilli</taxon>
        <taxon>Lactobacillales</taxon>
        <taxon>Lactobacillaceae</taxon>
        <taxon>Ligilactobacillus</taxon>
    </lineage>
</organism>
<comment type="caution">
    <text evidence="2">The sequence shown here is derived from an EMBL/GenBank/DDBJ whole genome shotgun (WGS) entry which is preliminary data.</text>
</comment>
<protein>
    <submittedName>
        <fullName evidence="2">Uncharacterized protein</fullName>
    </submittedName>
</protein>
<evidence type="ECO:0000256" key="1">
    <source>
        <dbReference type="SAM" id="Phobius"/>
    </source>
</evidence>
<keyword evidence="1" id="KW-1133">Transmembrane helix</keyword>
<name>A0A9X2FL06_9LACO</name>
<keyword evidence="1" id="KW-0472">Membrane</keyword>
<dbReference type="RefSeq" id="WP_253359341.1">
    <property type="nucleotide sequence ID" value="NZ_JAIULA010000004.1"/>
</dbReference>
<evidence type="ECO:0000313" key="2">
    <source>
        <dbReference type="EMBL" id="MCP0886293.1"/>
    </source>
</evidence>
<feature type="transmembrane region" description="Helical" evidence="1">
    <location>
        <begin position="217"/>
        <end position="237"/>
    </location>
</feature>
<evidence type="ECO:0000313" key="3">
    <source>
        <dbReference type="Proteomes" id="UP001139006"/>
    </source>
</evidence>
<feature type="transmembrane region" description="Helical" evidence="1">
    <location>
        <begin position="123"/>
        <end position="149"/>
    </location>
</feature>